<accession>Q6ZLK4</accession>
<evidence type="ECO:0000313" key="1">
    <source>
        <dbReference type="EMBL" id="BAC82956.1"/>
    </source>
</evidence>
<dbReference type="EMBL" id="AP003742">
    <property type="protein sequence ID" value="BAC82956.1"/>
    <property type="molecule type" value="Genomic_DNA"/>
</dbReference>
<proteinExistence type="predicted"/>
<reference evidence="1" key="1">
    <citation type="submission" date="2001-06" db="EMBL/GenBank/DDBJ databases">
        <title>Oryza sativa nipponbare(GA3) genomic DNA, chromosome 7, BAC clone:OJ1118_D07.</title>
        <authorList>
            <person name="Sasaki T."/>
            <person name="Matsumoto T."/>
            <person name="Yamamoto K."/>
        </authorList>
    </citation>
    <scope>NUCLEOTIDE SEQUENCE</scope>
</reference>
<reference evidence="2" key="2">
    <citation type="submission" date="2001-11" db="EMBL/GenBank/DDBJ databases">
        <title>Oryza sativa nipponbare(GA3) genomic DNA, chromosome 7, PAC clone:P0507H12.</title>
        <authorList>
            <person name="Sasaki T."/>
            <person name="Matsumoto T."/>
            <person name="Yamamoto K."/>
        </authorList>
    </citation>
    <scope>NUCLEOTIDE SEQUENCE</scope>
</reference>
<evidence type="ECO:0000313" key="3">
    <source>
        <dbReference type="Proteomes" id="UP000000763"/>
    </source>
</evidence>
<gene>
    <name evidence="1" type="ORF">OJ1118_D07.32</name>
    <name evidence="2" type="ORF">P0507H12.17</name>
</gene>
<sequence>MNLLWNGGSTLEERHIGDLNNIEGTMREKEEAYQMEKEEMKGSLTGGSINFFYFCV</sequence>
<reference evidence="3" key="4">
    <citation type="journal article" date="2008" name="Nucleic Acids Res.">
        <title>The rice annotation project database (RAP-DB): 2008 update.</title>
        <authorList>
            <consortium name="The rice annotation project (RAP)"/>
        </authorList>
    </citation>
    <scope>GENOME REANNOTATION</scope>
    <source>
        <strain evidence="3">cv. Nipponbare</strain>
    </source>
</reference>
<protein>
    <submittedName>
        <fullName evidence="1">Uncharacterized protein</fullName>
    </submittedName>
</protein>
<organism evidence="1 3">
    <name type="scientific">Oryza sativa subsp. japonica</name>
    <name type="common">Rice</name>
    <dbReference type="NCBI Taxonomy" id="39947"/>
    <lineage>
        <taxon>Eukaryota</taxon>
        <taxon>Viridiplantae</taxon>
        <taxon>Streptophyta</taxon>
        <taxon>Embryophyta</taxon>
        <taxon>Tracheophyta</taxon>
        <taxon>Spermatophyta</taxon>
        <taxon>Magnoliopsida</taxon>
        <taxon>Liliopsida</taxon>
        <taxon>Poales</taxon>
        <taxon>Poaceae</taxon>
        <taxon>BOP clade</taxon>
        <taxon>Oryzoideae</taxon>
        <taxon>Oryzeae</taxon>
        <taxon>Oryzinae</taxon>
        <taxon>Oryza</taxon>
        <taxon>Oryza sativa</taxon>
    </lineage>
</organism>
<evidence type="ECO:0000313" key="2">
    <source>
        <dbReference type="EMBL" id="BAD30616.1"/>
    </source>
</evidence>
<reference evidence="3" key="3">
    <citation type="journal article" date="2005" name="Nature">
        <title>The map-based sequence of the rice genome.</title>
        <authorList>
            <consortium name="International rice genome sequencing project (IRGSP)"/>
            <person name="Matsumoto T."/>
            <person name="Wu J."/>
            <person name="Kanamori H."/>
            <person name="Katayose Y."/>
            <person name="Fujisawa M."/>
            <person name="Namiki N."/>
            <person name="Mizuno H."/>
            <person name="Yamamoto K."/>
            <person name="Antonio B.A."/>
            <person name="Baba T."/>
            <person name="Sakata K."/>
            <person name="Nagamura Y."/>
            <person name="Aoki H."/>
            <person name="Arikawa K."/>
            <person name="Arita K."/>
            <person name="Bito T."/>
            <person name="Chiden Y."/>
            <person name="Fujitsuka N."/>
            <person name="Fukunaka R."/>
            <person name="Hamada M."/>
            <person name="Harada C."/>
            <person name="Hayashi A."/>
            <person name="Hijishita S."/>
            <person name="Honda M."/>
            <person name="Hosokawa S."/>
            <person name="Ichikawa Y."/>
            <person name="Idonuma A."/>
            <person name="Iijima M."/>
            <person name="Ikeda M."/>
            <person name="Ikeno M."/>
            <person name="Ito K."/>
            <person name="Ito S."/>
            <person name="Ito T."/>
            <person name="Ito Y."/>
            <person name="Ito Y."/>
            <person name="Iwabuchi A."/>
            <person name="Kamiya K."/>
            <person name="Karasawa W."/>
            <person name="Kurita K."/>
            <person name="Katagiri S."/>
            <person name="Kikuta A."/>
            <person name="Kobayashi H."/>
            <person name="Kobayashi N."/>
            <person name="Machita K."/>
            <person name="Maehara T."/>
            <person name="Masukawa M."/>
            <person name="Mizubayashi T."/>
            <person name="Mukai Y."/>
            <person name="Nagasaki H."/>
            <person name="Nagata Y."/>
            <person name="Naito S."/>
            <person name="Nakashima M."/>
            <person name="Nakama Y."/>
            <person name="Nakamichi Y."/>
            <person name="Nakamura M."/>
            <person name="Meguro A."/>
            <person name="Negishi M."/>
            <person name="Ohta I."/>
            <person name="Ohta T."/>
            <person name="Okamoto M."/>
            <person name="Ono N."/>
            <person name="Saji S."/>
            <person name="Sakaguchi M."/>
            <person name="Sakai K."/>
            <person name="Shibata M."/>
            <person name="Shimokawa T."/>
            <person name="Song J."/>
            <person name="Takazaki Y."/>
            <person name="Terasawa K."/>
            <person name="Tsugane M."/>
            <person name="Tsuji K."/>
            <person name="Ueda S."/>
            <person name="Waki K."/>
            <person name="Yamagata H."/>
            <person name="Yamamoto M."/>
            <person name="Yamamoto S."/>
            <person name="Yamane H."/>
            <person name="Yoshiki S."/>
            <person name="Yoshihara R."/>
            <person name="Yukawa K."/>
            <person name="Zhong H."/>
            <person name="Yano M."/>
            <person name="Yuan Q."/>
            <person name="Ouyang S."/>
            <person name="Liu J."/>
            <person name="Jones K.M."/>
            <person name="Gansberger K."/>
            <person name="Moffat K."/>
            <person name="Hill J."/>
            <person name="Bera J."/>
            <person name="Fadrosh D."/>
            <person name="Jin S."/>
            <person name="Johri S."/>
            <person name="Kim M."/>
            <person name="Overton L."/>
            <person name="Reardon M."/>
            <person name="Tsitrin T."/>
            <person name="Vuong H."/>
            <person name="Weaver B."/>
            <person name="Ciecko A."/>
            <person name="Tallon L."/>
            <person name="Jackson J."/>
            <person name="Pai G."/>
            <person name="Aken S.V."/>
            <person name="Utterback T."/>
            <person name="Reidmuller S."/>
            <person name="Feldblyum T."/>
            <person name="Hsiao J."/>
            <person name="Zismann V."/>
            <person name="Iobst S."/>
            <person name="de Vazeille A.R."/>
            <person name="Buell C.R."/>
            <person name="Ying K."/>
            <person name="Li Y."/>
            <person name="Lu T."/>
            <person name="Huang Y."/>
            <person name="Zhao Q."/>
            <person name="Feng Q."/>
            <person name="Zhang L."/>
            <person name="Zhu J."/>
            <person name="Weng Q."/>
            <person name="Mu J."/>
            <person name="Lu Y."/>
            <person name="Fan D."/>
            <person name="Liu Y."/>
            <person name="Guan J."/>
            <person name="Zhang Y."/>
            <person name="Yu S."/>
            <person name="Liu X."/>
            <person name="Zhang Y."/>
            <person name="Hong G."/>
            <person name="Han B."/>
            <person name="Choisne N."/>
            <person name="Demange N."/>
            <person name="Orjeda G."/>
            <person name="Samain S."/>
            <person name="Cattolico L."/>
            <person name="Pelletier E."/>
            <person name="Couloux A."/>
            <person name="Segurens B."/>
            <person name="Wincker P."/>
            <person name="D'Hont A."/>
            <person name="Scarpelli C."/>
            <person name="Weissenbach J."/>
            <person name="Salanoubat M."/>
            <person name="Quetier F."/>
            <person name="Yu Y."/>
            <person name="Kim H.R."/>
            <person name="Rambo T."/>
            <person name="Currie J."/>
            <person name="Collura K."/>
            <person name="Luo M."/>
            <person name="Yang T."/>
            <person name="Ammiraju J.S.S."/>
            <person name="Engler F."/>
            <person name="Soderlund C."/>
            <person name="Wing R.A."/>
            <person name="Palmer L.E."/>
            <person name="de la Bastide M."/>
            <person name="Spiegel L."/>
            <person name="Nascimento L."/>
            <person name="Zutavern T."/>
            <person name="O'Shaughnessy A."/>
            <person name="Dike S."/>
            <person name="Dedhia N."/>
            <person name="Preston R."/>
            <person name="Balija V."/>
            <person name="McCombie W.R."/>
            <person name="Chow T."/>
            <person name="Chen H."/>
            <person name="Chung M."/>
            <person name="Chen C."/>
            <person name="Shaw J."/>
            <person name="Wu H."/>
            <person name="Hsiao K."/>
            <person name="Chao Y."/>
            <person name="Chu M."/>
            <person name="Cheng C."/>
            <person name="Hour A."/>
            <person name="Lee P."/>
            <person name="Lin S."/>
            <person name="Lin Y."/>
            <person name="Liou J."/>
            <person name="Liu S."/>
            <person name="Hsing Y."/>
            <person name="Raghuvanshi S."/>
            <person name="Mohanty A."/>
            <person name="Bharti A.K."/>
            <person name="Gaur A."/>
            <person name="Gupta V."/>
            <person name="Kumar D."/>
            <person name="Ravi V."/>
            <person name="Vij S."/>
            <person name="Kapur A."/>
            <person name="Khurana P."/>
            <person name="Khurana P."/>
            <person name="Khurana J.P."/>
            <person name="Tyagi A.K."/>
            <person name="Gaikwad K."/>
            <person name="Singh A."/>
            <person name="Dalal V."/>
            <person name="Srivastava S."/>
            <person name="Dixit A."/>
            <person name="Pal A.K."/>
            <person name="Ghazi I.A."/>
            <person name="Yadav M."/>
            <person name="Pandit A."/>
            <person name="Bhargava A."/>
            <person name="Sureshbabu K."/>
            <person name="Batra K."/>
            <person name="Sharma T.R."/>
            <person name="Mohapatra T."/>
            <person name="Singh N.K."/>
            <person name="Messing J."/>
            <person name="Nelson A.B."/>
            <person name="Fuks G."/>
            <person name="Kavchok S."/>
            <person name="Keizer G."/>
            <person name="Linton E."/>
            <person name="Llaca V."/>
            <person name="Song R."/>
            <person name="Tanyolac B."/>
            <person name="Young S."/>
            <person name="Ho-Il K."/>
            <person name="Hahn J.H."/>
            <person name="Sangsakoo G."/>
            <person name="Vanavichit A."/>
            <person name="de Mattos Luiz.A.T."/>
            <person name="Zimmer P.D."/>
            <person name="Malone G."/>
            <person name="Dellagostin O."/>
            <person name="de Oliveira A.C."/>
            <person name="Bevan M."/>
            <person name="Bancroft I."/>
            <person name="Minx P."/>
            <person name="Cordum H."/>
            <person name="Wilson R."/>
            <person name="Cheng Z."/>
            <person name="Jin W."/>
            <person name="Jiang J."/>
            <person name="Leong S.A."/>
            <person name="Iwama H."/>
            <person name="Gojobori T."/>
            <person name="Itoh T."/>
            <person name="Niimura Y."/>
            <person name="Fujii Y."/>
            <person name="Habara T."/>
            <person name="Sakai H."/>
            <person name="Sato Y."/>
            <person name="Wilson G."/>
            <person name="Kumar K."/>
            <person name="McCouch S."/>
            <person name="Juretic N."/>
            <person name="Hoen D."/>
            <person name="Wright S."/>
            <person name="Bruskiewich R."/>
            <person name="Bureau T."/>
            <person name="Miyao A."/>
            <person name="Hirochika H."/>
            <person name="Nishikawa T."/>
            <person name="Kadowaki K."/>
            <person name="Sugiura M."/>
            <person name="Burr B."/>
            <person name="Sasaki T."/>
        </authorList>
    </citation>
    <scope>NUCLEOTIDE SEQUENCE [LARGE SCALE GENOMIC DNA]</scope>
    <source>
        <strain evidence="3">cv. Nipponbare</strain>
    </source>
</reference>
<name>Q6ZLK4_ORYSJ</name>
<dbReference type="EMBL" id="AP004338">
    <property type="protein sequence ID" value="BAD30616.1"/>
    <property type="molecule type" value="Genomic_DNA"/>
</dbReference>
<dbReference type="Proteomes" id="UP000000763">
    <property type="component" value="Chromosome 7"/>
</dbReference>
<dbReference type="AlphaFoldDB" id="Q6ZLK4"/>